<evidence type="ECO:0000313" key="2">
    <source>
        <dbReference type="Proteomes" id="UP000541444"/>
    </source>
</evidence>
<reference evidence="1 2" key="1">
    <citation type="journal article" date="2020" name="IScience">
        <title>Genome Sequencing of the Endangered Kingdonia uniflora (Circaeasteraceae, Ranunculales) Reveals Potential Mechanisms of Evolutionary Specialization.</title>
        <authorList>
            <person name="Sun Y."/>
            <person name="Deng T."/>
            <person name="Zhang A."/>
            <person name="Moore M.J."/>
            <person name="Landis J.B."/>
            <person name="Lin N."/>
            <person name="Zhang H."/>
            <person name="Zhang X."/>
            <person name="Huang J."/>
            <person name="Zhang X."/>
            <person name="Sun H."/>
            <person name="Wang H."/>
        </authorList>
    </citation>
    <scope>NUCLEOTIDE SEQUENCE [LARGE SCALE GENOMIC DNA]</scope>
    <source>
        <strain evidence="1">TB1705</strain>
        <tissue evidence="1">Leaf</tissue>
    </source>
</reference>
<name>A0A7J7MW69_9MAGN</name>
<proteinExistence type="predicted"/>
<dbReference type="EMBL" id="JACGCM010001204">
    <property type="protein sequence ID" value="KAF6159067.1"/>
    <property type="molecule type" value="Genomic_DNA"/>
</dbReference>
<protein>
    <submittedName>
        <fullName evidence="1">Uncharacterized protein</fullName>
    </submittedName>
</protein>
<comment type="caution">
    <text evidence="1">The sequence shown here is derived from an EMBL/GenBank/DDBJ whole genome shotgun (WGS) entry which is preliminary data.</text>
</comment>
<feature type="non-terminal residue" evidence="1">
    <location>
        <position position="1"/>
    </location>
</feature>
<sequence length="78" mass="9436">IFIGFPLGYLRSTHHEIIHRFGLNPIRNELRNKQIEPFSFERVIRSFERPFDNPLEFWPKSSIRSNDFPTRSNDFPLF</sequence>
<dbReference type="AlphaFoldDB" id="A0A7J7MW69"/>
<evidence type="ECO:0000313" key="1">
    <source>
        <dbReference type="EMBL" id="KAF6159067.1"/>
    </source>
</evidence>
<organism evidence="1 2">
    <name type="scientific">Kingdonia uniflora</name>
    <dbReference type="NCBI Taxonomy" id="39325"/>
    <lineage>
        <taxon>Eukaryota</taxon>
        <taxon>Viridiplantae</taxon>
        <taxon>Streptophyta</taxon>
        <taxon>Embryophyta</taxon>
        <taxon>Tracheophyta</taxon>
        <taxon>Spermatophyta</taxon>
        <taxon>Magnoliopsida</taxon>
        <taxon>Ranunculales</taxon>
        <taxon>Circaeasteraceae</taxon>
        <taxon>Kingdonia</taxon>
    </lineage>
</organism>
<dbReference type="Proteomes" id="UP000541444">
    <property type="component" value="Unassembled WGS sequence"/>
</dbReference>
<keyword evidence="2" id="KW-1185">Reference proteome</keyword>
<gene>
    <name evidence="1" type="ORF">GIB67_032684</name>
</gene>
<accession>A0A7J7MW69</accession>